<dbReference type="RefSeq" id="WP_086719286.1">
    <property type="nucleotide sequence ID" value="NZ_BLAG01000004.1"/>
</dbReference>
<proteinExistence type="predicted"/>
<dbReference type="OrthoDB" id="4335292at2"/>
<gene>
    <name evidence="1" type="ORF">San01_03550</name>
</gene>
<protein>
    <submittedName>
        <fullName evidence="1">Uncharacterized protein</fullName>
    </submittedName>
</protein>
<evidence type="ECO:0000313" key="1">
    <source>
        <dbReference type="EMBL" id="GES27868.1"/>
    </source>
</evidence>
<name>A0A5J4LB46_9ACTN</name>
<comment type="caution">
    <text evidence="1">The sequence shown here is derived from an EMBL/GenBank/DDBJ whole genome shotgun (WGS) entry which is preliminary data.</text>
</comment>
<reference evidence="1 2" key="1">
    <citation type="submission" date="2019-10" db="EMBL/GenBank/DDBJ databases">
        <title>Whole genome shotgun sequence of Streptomyces angustmyceticus NBRC 3934.</title>
        <authorList>
            <person name="Hosoyama A."/>
            <person name="Ichikawa N."/>
            <person name="Kimura A."/>
            <person name="Kitahashi Y."/>
            <person name="Komaki H."/>
            <person name="Uohara A."/>
        </authorList>
    </citation>
    <scope>NUCLEOTIDE SEQUENCE [LARGE SCALE GENOMIC DNA]</scope>
    <source>
        <strain evidence="1 2">NBRC 3934</strain>
    </source>
</reference>
<dbReference type="Proteomes" id="UP000325598">
    <property type="component" value="Unassembled WGS sequence"/>
</dbReference>
<evidence type="ECO:0000313" key="2">
    <source>
        <dbReference type="Proteomes" id="UP000325598"/>
    </source>
</evidence>
<dbReference type="AlphaFoldDB" id="A0A5J4LB46"/>
<sequence>MEFRLANMDVRWSGVDDTTPPGHCLATGMDPLGVRVWLFKGDRPSDDGFCGSLLIPSSGPAVGYGPTGAYVTSSGDHTAMLARLAKEQ</sequence>
<organism evidence="1 2">
    <name type="scientific">Streptomyces angustmyceticus</name>
    <dbReference type="NCBI Taxonomy" id="285578"/>
    <lineage>
        <taxon>Bacteria</taxon>
        <taxon>Bacillati</taxon>
        <taxon>Actinomycetota</taxon>
        <taxon>Actinomycetes</taxon>
        <taxon>Kitasatosporales</taxon>
        <taxon>Streptomycetaceae</taxon>
        <taxon>Streptomyces</taxon>
    </lineage>
</organism>
<dbReference type="GeneID" id="96749735"/>
<keyword evidence="2" id="KW-1185">Reference proteome</keyword>
<accession>A0A5J4LB46</accession>
<dbReference type="EMBL" id="BLAG01000004">
    <property type="protein sequence ID" value="GES27868.1"/>
    <property type="molecule type" value="Genomic_DNA"/>
</dbReference>